<name>A0A3B9ITG9_9PROT</name>
<dbReference type="EMBL" id="DMAI01000447">
    <property type="protein sequence ID" value="HAE51114.1"/>
    <property type="molecule type" value="Genomic_DNA"/>
</dbReference>
<accession>A0A3B9ITG9</accession>
<sequence>MPSAPRLPPDPPAFRPTCHRSAPALFPFTPNHPRRRSPAGATLRRVVLAGAAAAAVFTLDAGLASAMVDETAPAAEPALPGMPVLPPLPLPGAFRDAPVPVALAP</sequence>
<gene>
    <name evidence="2" type="ORF">DCK97_27245</name>
</gene>
<protein>
    <submittedName>
        <fullName evidence="2">Uncharacterized protein</fullName>
    </submittedName>
</protein>
<evidence type="ECO:0000313" key="2">
    <source>
        <dbReference type="EMBL" id="HAE51114.1"/>
    </source>
</evidence>
<evidence type="ECO:0000256" key="1">
    <source>
        <dbReference type="SAM" id="MobiDB-lite"/>
    </source>
</evidence>
<dbReference type="AlphaFoldDB" id="A0A3B9ITG9"/>
<comment type="caution">
    <text evidence="2">The sequence shown here is derived from an EMBL/GenBank/DDBJ whole genome shotgun (WGS) entry which is preliminary data.</text>
</comment>
<reference evidence="2 3" key="1">
    <citation type="journal article" date="2018" name="Nat. Biotechnol.">
        <title>A standardized bacterial taxonomy based on genome phylogeny substantially revises the tree of life.</title>
        <authorList>
            <person name="Parks D.H."/>
            <person name="Chuvochina M."/>
            <person name="Waite D.W."/>
            <person name="Rinke C."/>
            <person name="Skarshewski A."/>
            <person name="Chaumeil P.A."/>
            <person name="Hugenholtz P."/>
        </authorList>
    </citation>
    <scope>NUCLEOTIDE SEQUENCE [LARGE SCALE GENOMIC DNA]</scope>
    <source>
        <strain evidence="2">UBA8739</strain>
    </source>
</reference>
<feature type="region of interest" description="Disordered" evidence="1">
    <location>
        <begin position="1"/>
        <end position="38"/>
    </location>
</feature>
<feature type="non-terminal residue" evidence="2">
    <location>
        <position position="105"/>
    </location>
</feature>
<dbReference type="Proteomes" id="UP000257706">
    <property type="component" value="Unassembled WGS sequence"/>
</dbReference>
<proteinExistence type="predicted"/>
<feature type="compositionally biased region" description="Pro residues" evidence="1">
    <location>
        <begin position="1"/>
        <end position="14"/>
    </location>
</feature>
<organism evidence="2 3">
    <name type="scientific">Tistrella mobilis</name>
    <dbReference type="NCBI Taxonomy" id="171437"/>
    <lineage>
        <taxon>Bacteria</taxon>
        <taxon>Pseudomonadati</taxon>
        <taxon>Pseudomonadota</taxon>
        <taxon>Alphaproteobacteria</taxon>
        <taxon>Geminicoccales</taxon>
        <taxon>Geminicoccaceae</taxon>
        <taxon>Tistrella</taxon>
    </lineage>
</organism>
<evidence type="ECO:0000313" key="3">
    <source>
        <dbReference type="Proteomes" id="UP000257706"/>
    </source>
</evidence>